<dbReference type="EMBL" id="LACB01000641">
    <property type="protein sequence ID" value="KAJ9481989.1"/>
    <property type="molecule type" value="Genomic_DNA"/>
</dbReference>
<keyword evidence="2" id="KW-1185">Reference proteome</keyword>
<feature type="non-terminal residue" evidence="1">
    <location>
        <position position="1"/>
    </location>
</feature>
<dbReference type="Proteomes" id="UP001227192">
    <property type="component" value="Unassembled WGS sequence"/>
</dbReference>
<sequence length="41" mass="4904">ENISWCNNFIDIEEQRPCYFGQAQQISARDVISSRHEHREP</sequence>
<evidence type="ECO:0000313" key="2">
    <source>
        <dbReference type="Proteomes" id="UP001227192"/>
    </source>
</evidence>
<reference evidence="1" key="1">
    <citation type="submission" date="2015-06" db="EMBL/GenBank/DDBJ databases">
        <authorList>
            <person name="Nguyen H."/>
        </authorList>
    </citation>
    <scope>NUCLEOTIDE SEQUENCE</scope>
    <source>
        <strain evidence="1">DAOM 180753</strain>
    </source>
</reference>
<reference evidence="1" key="2">
    <citation type="journal article" date="2016" name="Fungal Biol.">
        <title>Ochratoxin A production by Penicillium thymicola.</title>
        <authorList>
            <person name="Nguyen H.D.T."/>
            <person name="McMullin D.R."/>
            <person name="Ponomareva E."/>
            <person name="Riley R."/>
            <person name="Pomraning K.R."/>
            <person name="Baker S.E."/>
            <person name="Seifert K.A."/>
        </authorList>
    </citation>
    <scope>NUCLEOTIDE SEQUENCE</scope>
    <source>
        <strain evidence="1">DAOM 180753</strain>
    </source>
</reference>
<comment type="caution">
    <text evidence="1">The sequence shown here is derived from an EMBL/GenBank/DDBJ whole genome shotgun (WGS) entry which is preliminary data.</text>
</comment>
<organism evidence="1 2">
    <name type="scientific">Penicillium thymicola</name>
    <dbReference type="NCBI Taxonomy" id="293382"/>
    <lineage>
        <taxon>Eukaryota</taxon>
        <taxon>Fungi</taxon>
        <taxon>Dikarya</taxon>
        <taxon>Ascomycota</taxon>
        <taxon>Pezizomycotina</taxon>
        <taxon>Eurotiomycetes</taxon>
        <taxon>Eurotiomycetidae</taxon>
        <taxon>Eurotiales</taxon>
        <taxon>Aspergillaceae</taxon>
        <taxon>Penicillium</taxon>
    </lineage>
</organism>
<gene>
    <name evidence="1" type="ORF">VN97_g11457</name>
</gene>
<evidence type="ECO:0000313" key="1">
    <source>
        <dbReference type="EMBL" id="KAJ9481989.1"/>
    </source>
</evidence>
<dbReference type="AlphaFoldDB" id="A0AAI9T807"/>
<accession>A0AAI9T807</accession>
<name>A0AAI9T807_PENTH</name>
<protein>
    <submittedName>
        <fullName evidence="1">Uncharacterized protein</fullName>
    </submittedName>
</protein>
<proteinExistence type="predicted"/>